<dbReference type="SUPFAM" id="SSF88946">
    <property type="entry name" value="Sigma2 domain of RNA polymerase sigma factors"/>
    <property type="match status" value="1"/>
</dbReference>
<dbReference type="InterPro" id="IPR014327">
    <property type="entry name" value="RNA_pol_sigma70_bacteroid"/>
</dbReference>
<comment type="similarity">
    <text evidence="1">Belongs to the sigma-70 factor family. ECF subfamily.</text>
</comment>
<dbReference type="CDD" id="cd06171">
    <property type="entry name" value="Sigma70_r4"/>
    <property type="match status" value="1"/>
</dbReference>
<sequence>MITDKDFEDFLDNDQKAFKKVFETYQHVLMYYVVEATQNESTAEEIVQEAFVQLFLQKDKLSTPEQIYPFLFTVVKRQTISTYRRKMSSKRYMDELGALWSEAEHTVLERIAGAEIQEAFDRSVNELPLRQKQVFLLSRLENKSYQEIADHLGVSKNTVKNQLISATKIIKLKLARFQNLILSFFLFFL</sequence>
<dbReference type="Gene3D" id="1.10.1740.10">
    <property type="match status" value="1"/>
</dbReference>
<dbReference type="eggNOG" id="COG1595">
    <property type="taxonomic scope" value="Bacteria"/>
</dbReference>
<dbReference type="Proteomes" id="UP000016584">
    <property type="component" value="Unassembled WGS sequence"/>
</dbReference>
<dbReference type="InterPro" id="IPR036388">
    <property type="entry name" value="WH-like_DNA-bd_sf"/>
</dbReference>
<dbReference type="InterPro" id="IPR007627">
    <property type="entry name" value="RNA_pol_sigma70_r2"/>
</dbReference>
<dbReference type="EMBL" id="ATDL01000001">
    <property type="protein sequence ID" value="ERJ61389.1"/>
    <property type="molecule type" value="Genomic_DNA"/>
</dbReference>
<comment type="caution">
    <text evidence="7">The sequence shown here is derived from an EMBL/GenBank/DDBJ whole genome shotgun (WGS) entry which is preliminary data.</text>
</comment>
<dbReference type="OrthoDB" id="706793at2"/>
<organism evidence="7 8">
    <name type="scientific">Sphingobacterium paucimobilis HER1398</name>
    <dbReference type="NCBI Taxonomy" id="1346330"/>
    <lineage>
        <taxon>Bacteria</taxon>
        <taxon>Pseudomonadati</taxon>
        <taxon>Bacteroidota</taxon>
        <taxon>Sphingobacteriia</taxon>
        <taxon>Sphingobacteriales</taxon>
        <taxon>Sphingobacteriaceae</taxon>
        <taxon>Sphingobacterium</taxon>
    </lineage>
</organism>
<dbReference type="RefSeq" id="WP_021068246.1">
    <property type="nucleotide sequence ID" value="NZ_ATDL01000001.1"/>
</dbReference>
<dbReference type="STRING" id="1346330.M472_21775"/>
<keyword evidence="3" id="KW-0731">Sigma factor</keyword>
<dbReference type="InterPro" id="IPR013325">
    <property type="entry name" value="RNA_pol_sigma_r2"/>
</dbReference>
<dbReference type="InterPro" id="IPR013324">
    <property type="entry name" value="RNA_pol_sigma_r3/r4-like"/>
</dbReference>
<dbReference type="Gene3D" id="1.10.10.10">
    <property type="entry name" value="Winged helix-like DNA-binding domain superfamily/Winged helix DNA-binding domain"/>
    <property type="match status" value="1"/>
</dbReference>
<evidence type="ECO:0000313" key="7">
    <source>
        <dbReference type="EMBL" id="ERJ61389.1"/>
    </source>
</evidence>
<dbReference type="InterPro" id="IPR013249">
    <property type="entry name" value="RNA_pol_sigma70_r4_t2"/>
</dbReference>
<name>U2J8X9_9SPHI</name>
<evidence type="ECO:0000256" key="4">
    <source>
        <dbReference type="ARBA" id="ARBA00023163"/>
    </source>
</evidence>
<dbReference type="PANTHER" id="PTHR43133:SF46">
    <property type="entry name" value="RNA POLYMERASE SIGMA-70 FACTOR ECF SUBFAMILY"/>
    <property type="match status" value="1"/>
</dbReference>
<dbReference type="PATRIC" id="fig|1346330.5.peg.46"/>
<feature type="domain" description="RNA polymerase sigma factor 70 region 4 type 2" evidence="6">
    <location>
        <begin position="118"/>
        <end position="163"/>
    </location>
</feature>
<feature type="domain" description="RNA polymerase sigma-70 region 2" evidence="5">
    <location>
        <begin position="22"/>
        <end position="86"/>
    </location>
</feature>
<evidence type="ECO:0000256" key="3">
    <source>
        <dbReference type="ARBA" id="ARBA00023082"/>
    </source>
</evidence>
<dbReference type="Pfam" id="PF08281">
    <property type="entry name" value="Sigma70_r4_2"/>
    <property type="match status" value="1"/>
</dbReference>
<reference evidence="7 8" key="1">
    <citation type="journal article" date="2013" name="Genome Announc.">
        <title>The Draft Genome Sequence of Sphingomonas paucimobilis Strain HER1398 (Proteobacteria), Host to the Giant PAU Phage, Indicates That It Is a Member of the Genus Sphingobacterium (Bacteroidetes).</title>
        <authorList>
            <person name="White R.A.III."/>
            <person name="Suttle C.A."/>
        </authorList>
    </citation>
    <scope>NUCLEOTIDE SEQUENCE [LARGE SCALE GENOMIC DNA]</scope>
    <source>
        <strain evidence="7 8">HER1398</strain>
    </source>
</reference>
<dbReference type="GO" id="GO:0016987">
    <property type="term" value="F:sigma factor activity"/>
    <property type="evidence" value="ECO:0007669"/>
    <property type="project" value="UniProtKB-KW"/>
</dbReference>
<keyword evidence="4" id="KW-0804">Transcription</keyword>
<accession>U2J8X9</accession>
<keyword evidence="2" id="KW-0805">Transcription regulation</keyword>
<dbReference type="GO" id="GO:0003677">
    <property type="term" value="F:DNA binding"/>
    <property type="evidence" value="ECO:0007669"/>
    <property type="project" value="InterPro"/>
</dbReference>
<dbReference type="InterPro" id="IPR014284">
    <property type="entry name" value="RNA_pol_sigma-70_dom"/>
</dbReference>
<evidence type="ECO:0000256" key="1">
    <source>
        <dbReference type="ARBA" id="ARBA00010641"/>
    </source>
</evidence>
<dbReference type="InterPro" id="IPR039425">
    <property type="entry name" value="RNA_pol_sigma-70-like"/>
</dbReference>
<protein>
    <recommendedName>
        <fullName evidence="9">HTH luxR-type domain-containing protein</fullName>
    </recommendedName>
</protein>
<dbReference type="AlphaFoldDB" id="U2J8X9"/>
<dbReference type="GO" id="GO:0006352">
    <property type="term" value="P:DNA-templated transcription initiation"/>
    <property type="evidence" value="ECO:0007669"/>
    <property type="project" value="InterPro"/>
</dbReference>
<evidence type="ECO:0008006" key="9">
    <source>
        <dbReference type="Google" id="ProtNLM"/>
    </source>
</evidence>
<dbReference type="Pfam" id="PF04542">
    <property type="entry name" value="Sigma70_r2"/>
    <property type="match status" value="1"/>
</dbReference>
<dbReference type="NCBIfam" id="TIGR02985">
    <property type="entry name" value="Sig70_bacteroi1"/>
    <property type="match status" value="1"/>
</dbReference>
<evidence type="ECO:0000313" key="8">
    <source>
        <dbReference type="Proteomes" id="UP000016584"/>
    </source>
</evidence>
<evidence type="ECO:0000259" key="5">
    <source>
        <dbReference type="Pfam" id="PF04542"/>
    </source>
</evidence>
<keyword evidence="8" id="KW-1185">Reference proteome</keyword>
<dbReference type="NCBIfam" id="TIGR02937">
    <property type="entry name" value="sigma70-ECF"/>
    <property type="match status" value="1"/>
</dbReference>
<gene>
    <name evidence="7" type="ORF">M472_21775</name>
</gene>
<evidence type="ECO:0000256" key="2">
    <source>
        <dbReference type="ARBA" id="ARBA00023015"/>
    </source>
</evidence>
<dbReference type="PANTHER" id="PTHR43133">
    <property type="entry name" value="RNA POLYMERASE ECF-TYPE SIGMA FACTO"/>
    <property type="match status" value="1"/>
</dbReference>
<dbReference type="SUPFAM" id="SSF88659">
    <property type="entry name" value="Sigma3 and sigma4 domains of RNA polymerase sigma factors"/>
    <property type="match status" value="1"/>
</dbReference>
<evidence type="ECO:0000259" key="6">
    <source>
        <dbReference type="Pfam" id="PF08281"/>
    </source>
</evidence>
<proteinExistence type="inferred from homology"/>